<dbReference type="InterPro" id="IPR004089">
    <property type="entry name" value="MCPsignal_dom"/>
</dbReference>
<dbReference type="InterPro" id="IPR029151">
    <property type="entry name" value="Sensor-like_sf"/>
</dbReference>
<dbReference type="Proteomes" id="UP000287872">
    <property type="component" value="Unassembled WGS sequence"/>
</dbReference>
<evidence type="ECO:0000256" key="8">
    <source>
        <dbReference type="ARBA" id="ARBA00029447"/>
    </source>
</evidence>
<dbReference type="PANTHER" id="PTHR32089:SF112">
    <property type="entry name" value="LYSOZYME-LIKE PROTEIN-RELATED"/>
    <property type="match status" value="1"/>
</dbReference>
<keyword evidence="3" id="KW-0145">Chemotaxis</keyword>
<feature type="transmembrane region" description="Helical" evidence="10">
    <location>
        <begin position="295"/>
        <end position="313"/>
    </location>
</feature>
<dbReference type="AlphaFoldDB" id="A0A401UUU6"/>
<evidence type="ECO:0000259" key="11">
    <source>
        <dbReference type="PROSITE" id="PS50111"/>
    </source>
</evidence>
<dbReference type="GO" id="GO:0006935">
    <property type="term" value="P:chemotaxis"/>
    <property type="evidence" value="ECO:0007669"/>
    <property type="project" value="UniProtKB-KW"/>
</dbReference>
<dbReference type="GO" id="GO:0007165">
    <property type="term" value="P:signal transduction"/>
    <property type="evidence" value="ECO:0007669"/>
    <property type="project" value="UniProtKB-KW"/>
</dbReference>
<dbReference type="SUPFAM" id="SSF58104">
    <property type="entry name" value="Methyl-accepting chemotaxis protein (MCP) signaling domain"/>
    <property type="match status" value="1"/>
</dbReference>
<dbReference type="GO" id="GO:0005886">
    <property type="term" value="C:plasma membrane"/>
    <property type="evidence" value="ECO:0007669"/>
    <property type="project" value="UniProtKB-SubCell"/>
</dbReference>
<keyword evidence="4 10" id="KW-0812">Transmembrane</keyword>
<comment type="caution">
    <text evidence="13">The sequence shown here is derived from an EMBL/GenBank/DDBJ whole genome shotgun (WGS) entry which is preliminary data.</text>
</comment>
<evidence type="ECO:0000313" key="13">
    <source>
        <dbReference type="EMBL" id="GCD13264.1"/>
    </source>
</evidence>
<keyword evidence="14" id="KW-1185">Reference proteome</keyword>
<evidence type="ECO:0000256" key="5">
    <source>
        <dbReference type="ARBA" id="ARBA00022989"/>
    </source>
</evidence>
<feature type="transmembrane region" description="Helical" evidence="10">
    <location>
        <begin position="12"/>
        <end position="34"/>
    </location>
</feature>
<evidence type="ECO:0000256" key="9">
    <source>
        <dbReference type="PROSITE-ProRule" id="PRU00284"/>
    </source>
</evidence>
<comment type="similarity">
    <text evidence="8">Belongs to the methyl-accepting chemotaxis (MCP) protein family.</text>
</comment>
<keyword evidence="6 10" id="KW-0472">Membrane</keyword>
<dbReference type="CDD" id="cd12912">
    <property type="entry name" value="PDC2_MCP_like"/>
    <property type="match status" value="1"/>
</dbReference>
<evidence type="ECO:0000256" key="3">
    <source>
        <dbReference type="ARBA" id="ARBA00022500"/>
    </source>
</evidence>
<dbReference type="PROSITE" id="PS50111">
    <property type="entry name" value="CHEMOTAXIS_TRANSDUC_2"/>
    <property type="match status" value="1"/>
</dbReference>
<proteinExistence type="inferred from homology"/>
<dbReference type="Gene3D" id="1.10.8.500">
    <property type="entry name" value="HAMP domain in histidine kinase"/>
    <property type="match status" value="1"/>
</dbReference>
<dbReference type="SUPFAM" id="SSF103190">
    <property type="entry name" value="Sensory domain-like"/>
    <property type="match status" value="1"/>
</dbReference>
<dbReference type="Gene3D" id="1.10.287.950">
    <property type="entry name" value="Methyl-accepting chemotaxis protein"/>
    <property type="match status" value="1"/>
</dbReference>
<evidence type="ECO:0000259" key="12">
    <source>
        <dbReference type="PROSITE" id="PS50885"/>
    </source>
</evidence>
<dbReference type="InterPro" id="IPR003660">
    <property type="entry name" value="HAMP_dom"/>
</dbReference>
<reference evidence="13 14" key="1">
    <citation type="submission" date="2018-11" db="EMBL/GenBank/DDBJ databases">
        <title>Genome sequencing and assembly of Clostridium tagluense strain A121.</title>
        <authorList>
            <person name="Murakami T."/>
            <person name="Segawa T."/>
            <person name="Shcherbakova V.A."/>
            <person name="Mori H."/>
            <person name="Yoshimura Y."/>
        </authorList>
    </citation>
    <scope>NUCLEOTIDE SEQUENCE [LARGE SCALE GENOMIC DNA]</scope>
    <source>
        <strain evidence="13 14">A121</strain>
    </source>
</reference>
<dbReference type="CDD" id="cd12913">
    <property type="entry name" value="PDC1_MCP_like"/>
    <property type="match status" value="1"/>
</dbReference>
<dbReference type="CDD" id="cd06225">
    <property type="entry name" value="HAMP"/>
    <property type="match status" value="1"/>
</dbReference>
<dbReference type="EMBL" id="BHYK01000081">
    <property type="protein sequence ID" value="GCD13264.1"/>
    <property type="molecule type" value="Genomic_DNA"/>
</dbReference>
<dbReference type="PROSITE" id="PS50885">
    <property type="entry name" value="HAMP"/>
    <property type="match status" value="1"/>
</dbReference>
<dbReference type="Pfam" id="PF00672">
    <property type="entry name" value="HAMP"/>
    <property type="match status" value="1"/>
</dbReference>
<dbReference type="RefSeq" id="WP_125006647.1">
    <property type="nucleotide sequence ID" value="NZ_BHYK01000081.1"/>
</dbReference>
<gene>
    <name evidence="13" type="ORF">Ctaglu_48870</name>
</gene>
<organism evidence="13 14">
    <name type="scientific">Clostridium tagluense</name>
    <dbReference type="NCBI Taxonomy" id="360422"/>
    <lineage>
        <taxon>Bacteria</taxon>
        <taxon>Bacillati</taxon>
        <taxon>Bacillota</taxon>
        <taxon>Clostridia</taxon>
        <taxon>Eubacteriales</taxon>
        <taxon>Clostridiaceae</taxon>
        <taxon>Clostridium</taxon>
    </lineage>
</organism>
<evidence type="ECO:0000313" key="14">
    <source>
        <dbReference type="Proteomes" id="UP000287872"/>
    </source>
</evidence>
<sequence length="673" mass="73819">MKGLKTITGKVILNFMTITTITFIASMVILTIFIKQNIIKIEEKSLSNEVQLVTEKINTSLAQKGMLVKQLANQQSIINFMSTLPSRKAIKTNPAYPDVIKTLQNTKNSNGSDIDLVFFVSESGNAIIKHNEQGVPADWDLLKKPWYLDTKAKATTFFTAPYTDATTGKMVISVTQPVIKDGKTLGATGIDITLDEIINTVSQYKIGQSGYLSLISRDGTVLSHPDKAQLLKKMPDQFKDITANMLAGKKAVTRYTYNNEKKIASYAPISSSGWSLLAVQPESEILTNVNKIRNLIILIYIISLLLLLTATFLRMKHTLKEIPGILVAMNSVKNGNLNVSLTVNSEDEIGQIQGNFNDMTKTIKNLIFNTQDVSEKISVFSSELSDITKTVNISSIETVRAVDEISIGATAQAKDIDDAARVAMDLDSKFGKMLKNSEVLNLSIKDAESINKLGLNVVEILKEKNNFTNKAAQSIERTVKQLAVKSDNIRTILDTINSISQQTNLLALNASIEAARAGEAGRGFAVVADEIRKLAEGSSKSVDEIKTIVLSIQSEVKDAVTKTSETLTVIDEQSKSVLDVNDAFNKISTNIQSMIFEIDESSKSINELSNFKDTIVADITNISAVSEETAAATEEVAATIQEQSQSFSKVYESILTLDELTKELNNKINQFQI</sequence>
<evidence type="ECO:0000256" key="6">
    <source>
        <dbReference type="ARBA" id="ARBA00023136"/>
    </source>
</evidence>
<feature type="domain" description="Methyl-accepting transducer" evidence="11">
    <location>
        <begin position="387"/>
        <end position="644"/>
    </location>
</feature>
<keyword evidence="2" id="KW-1003">Cell membrane</keyword>
<dbReference type="PANTHER" id="PTHR32089">
    <property type="entry name" value="METHYL-ACCEPTING CHEMOTAXIS PROTEIN MCPB"/>
    <property type="match status" value="1"/>
</dbReference>
<evidence type="ECO:0000256" key="1">
    <source>
        <dbReference type="ARBA" id="ARBA00004651"/>
    </source>
</evidence>
<dbReference type="Gene3D" id="3.30.450.20">
    <property type="entry name" value="PAS domain"/>
    <property type="match status" value="2"/>
</dbReference>
<dbReference type="InterPro" id="IPR033479">
    <property type="entry name" value="dCache_1"/>
</dbReference>
<feature type="domain" description="HAMP" evidence="12">
    <location>
        <begin position="316"/>
        <end position="368"/>
    </location>
</feature>
<comment type="subcellular location">
    <subcellularLocation>
        <location evidence="1">Cell membrane</location>
        <topology evidence="1">Multi-pass membrane protein</topology>
    </subcellularLocation>
</comment>
<name>A0A401UUU6_9CLOT</name>
<evidence type="ECO:0000256" key="10">
    <source>
        <dbReference type="SAM" id="Phobius"/>
    </source>
</evidence>
<dbReference type="OrthoDB" id="9814363at2"/>
<dbReference type="Pfam" id="PF02743">
    <property type="entry name" value="dCache_1"/>
    <property type="match status" value="1"/>
</dbReference>
<keyword evidence="5 10" id="KW-1133">Transmembrane helix</keyword>
<evidence type="ECO:0000256" key="4">
    <source>
        <dbReference type="ARBA" id="ARBA00022692"/>
    </source>
</evidence>
<evidence type="ECO:0000256" key="2">
    <source>
        <dbReference type="ARBA" id="ARBA00022475"/>
    </source>
</evidence>
<keyword evidence="7 9" id="KW-0807">Transducer</keyword>
<dbReference type="SMART" id="SM00283">
    <property type="entry name" value="MA"/>
    <property type="match status" value="1"/>
</dbReference>
<evidence type="ECO:0000256" key="7">
    <source>
        <dbReference type="ARBA" id="ARBA00023224"/>
    </source>
</evidence>
<dbReference type="Pfam" id="PF00015">
    <property type="entry name" value="MCPsignal"/>
    <property type="match status" value="1"/>
</dbReference>
<protein>
    <submittedName>
        <fullName evidence="13">Methyl-accepting chemotaxis protein</fullName>
    </submittedName>
</protein>
<accession>A0A401UUU6</accession>